<evidence type="ECO:0000313" key="9">
    <source>
        <dbReference type="EMBL" id="ADD68891.1"/>
    </source>
</evidence>
<feature type="transmembrane region" description="Helical" evidence="7">
    <location>
        <begin position="145"/>
        <end position="161"/>
    </location>
</feature>
<name>D4H2A0_DENA2</name>
<dbReference type="OrthoDB" id="9813917at2"/>
<keyword evidence="5 7" id="KW-0472">Membrane</keyword>
<gene>
    <name evidence="9" type="ordered locus">Dacet_2129</name>
</gene>
<dbReference type="InterPro" id="IPR050539">
    <property type="entry name" value="ThrE_Dicarb/AminoAcid_Exp"/>
</dbReference>
<dbReference type="PANTHER" id="PTHR34390">
    <property type="entry name" value="UPF0442 PROTEIN YJJB-RELATED"/>
    <property type="match status" value="1"/>
</dbReference>
<evidence type="ECO:0000256" key="3">
    <source>
        <dbReference type="ARBA" id="ARBA00022692"/>
    </source>
</evidence>
<evidence type="ECO:0000256" key="6">
    <source>
        <dbReference type="ARBA" id="ARBA00034125"/>
    </source>
</evidence>
<keyword evidence="4 7" id="KW-1133">Transmembrane helix</keyword>
<dbReference type="GO" id="GO:0022857">
    <property type="term" value="F:transmembrane transporter activity"/>
    <property type="evidence" value="ECO:0007669"/>
    <property type="project" value="InterPro"/>
</dbReference>
<evidence type="ECO:0000256" key="4">
    <source>
        <dbReference type="ARBA" id="ARBA00022989"/>
    </source>
</evidence>
<dbReference type="InterPro" id="IPR010619">
    <property type="entry name" value="ThrE-like_N"/>
</dbReference>
<dbReference type="KEGG" id="dap:Dacet_2129"/>
<accession>D4H2A0</accession>
<evidence type="ECO:0000256" key="5">
    <source>
        <dbReference type="ARBA" id="ARBA00023136"/>
    </source>
</evidence>
<keyword evidence="10" id="KW-1185">Reference proteome</keyword>
<dbReference type="FunCoup" id="D4H2A0">
    <property type="interactions" value="2"/>
</dbReference>
<comment type="similarity">
    <text evidence="6">Belongs to the ThrE exporter (TC 2.A.79) family.</text>
</comment>
<dbReference type="RefSeq" id="WP_013011394.1">
    <property type="nucleotide sequence ID" value="NC_013943.1"/>
</dbReference>
<dbReference type="GO" id="GO:0005886">
    <property type="term" value="C:plasma membrane"/>
    <property type="evidence" value="ECO:0007669"/>
    <property type="project" value="UniProtKB-SubCell"/>
</dbReference>
<evidence type="ECO:0000256" key="7">
    <source>
        <dbReference type="SAM" id="Phobius"/>
    </source>
</evidence>
<proteinExistence type="inferred from homology"/>
<dbReference type="AlphaFoldDB" id="D4H2A0"/>
<sequence length="257" mass="28055">MNDIKTEIDNELHDVLRSCVKVGRNLLEYGAESVLIRGFVERTGKLYGMDHTEISLSSSSMVITAMKGDDWITITVRCPDRGIDMSRVMEVERAIVLAESGKISLRELETLIDNPGTPSYNRWLVVFIVGLSCGCFSKLAGGDFVIFGITSTASVLGMIILQEFKKRLFNPVVSYFCSAFMCTCISAMSIKYNLGNEPAVAVFSSVLMLVPGFPLVNALSDILKGFKNMGVARWVAASLITLSTALGMVFSMSIMGV</sequence>
<dbReference type="GO" id="GO:0015744">
    <property type="term" value="P:succinate transport"/>
    <property type="evidence" value="ECO:0007669"/>
    <property type="project" value="TreeGrafter"/>
</dbReference>
<feature type="transmembrane region" description="Helical" evidence="7">
    <location>
        <begin position="120"/>
        <end position="139"/>
    </location>
</feature>
<feature type="transmembrane region" description="Helical" evidence="7">
    <location>
        <begin position="200"/>
        <end position="219"/>
    </location>
</feature>
<dbReference type="HOGENOM" id="CLU_070277_2_0_0"/>
<dbReference type="Pfam" id="PF06738">
    <property type="entry name" value="ThrE"/>
    <property type="match status" value="1"/>
</dbReference>
<evidence type="ECO:0000313" key="10">
    <source>
        <dbReference type="Proteomes" id="UP000002012"/>
    </source>
</evidence>
<dbReference type="PANTHER" id="PTHR34390:SF2">
    <property type="entry name" value="SUCCINATE TRANSPORTER SUBUNIT YJJP-RELATED"/>
    <property type="match status" value="1"/>
</dbReference>
<evidence type="ECO:0000259" key="8">
    <source>
        <dbReference type="Pfam" id="PF06738"/>
    </source>
</evidence>
<protein>
    <recommendedName>
        <fullName evidence="8">Threonine/serine exporter-like N-terminal domain-containing protein</fullName>
    </recommendedName>
</protein>
<dbReference type="EMBL" id="CP001968">
    <property type="protein sequence ID" value="ADD68891.1"/>
    <property type="molecule type" value="Genomic_DNA"/>
</dbReference>
<keyword evidence="3 7" id="KW-0812">Transmembrane</keyword>
<feature type="domain" description="Threonine/serine exporter-like N-terminal" evidence="8">
    <location>
        <begin position="18"/>
        <end position="254"/>
    </location>
</feature>
<keyword evidence="2" id="KW-1003">Cell membrane</keyword>
<reference evidence="9 10" key="1">
    <citation type="journal article" date="2010" name="Stand. Genomic Sci.">
        <title>Complete genome sequence of Denitrovibrio acetiphilus type strain (N2460).</title>
        <authorList>
            <person name="Kiss H."/>
            <person name="Lang E."/>
            <person name="Lapidus A."/>
            <person name="Copeland A."/>
            <person name="Nolan M."/>
            <person name="Glavina Del Rio T."/>
            <person name="Chen F."/>
            <person name="Lucas S."/>
            <person name="Tice H."/>
            <person name="Cheng J.F."/>
            <person name="Han C."/>
            <person name="Goodwin L."/>
            <person name="Pitluck S."/>
            <person name="Liolios K."/>
            <person name="Pati A."/>
            <person name="Ivanova N."/>
            <person name="Mavromatis K."/>
            <person name="Chen A."/>
            <person name="Palaniappan K."/>
            <person name="Land M."/>
            <person name="Hauser L."/>
            <person name="Chang Y.J."/>
            <person name="Jeffries C.D."/>
            <person name="Detter J.C."/>
            <person name="Brettin T."/>
            <person name="Spring S."/>
            <person name="Rohde M."/>
            <person name="Goker M."/>
            <person name="Woyke T."/>
            <person name="Bristow J."/>
            <person name="Eisen J.A."/>
            <person name="Markowitz V."/>
            <person name="Hugenholtz P."/>
            <person name="Kyrpides N.C."/>
            <person name="Klenk H.P."/>
        </authorList>
    </citation>
    <scope>NUCLEOTIDE SEQUENCE [LARGE SCALE GENOMIC DNA]</scope>
    <source>
        <strain evidence="10">DSM 12809 / NBRC 114555 / N2460</strain>
    </source>
</reference>
<dbReference type="STRING" id="522772.Dacet_2129"/>
<feature type="transmembrane region" description="Helical" evidence="7">
    <location>
        <begin position="231"/>
        <end position="255"/>
    </location>
</feature>
<evidence type="ECO:0000256" key="1">
    <source>
        <dbReference type="ARBA" id="ARBA00004651"/>
    </source>
</evidence>
<feature type="transmembrane region" description="Helical" evidence="7">
    <location>
        <begin position="173"/>
        <end position="194"/>
    </location>
</feature>
<organism evidence="9 10">
    <name type="scientific">Denitrovibrio acetiphilus (strain DSM 12809 / NBRC 114555 / N2460)</name>
    <dbReference type="NCBI Taxonomy" id="522772"/>
    <lineage>
        <taxon>Bacteria</taxon>
        <taxon>Pseudomonadati</taxon>
        <taxon>Deferribacterota</taxon>
        <taxon>Deferribacteres</taxon>
        <taxon>Deferribacterales</taxon>
        <taxon>Geovibrionaceae</taxon>
        <taxon>Denitrovibrio</taxon>
    </lineage>
</organism>
<dbReference type="InParanoid" id="D4H2A0"/>
<dbReference type="eggNOG" id="COG2966">
    <property type="taxonomic scope" value="Bacteria"/>
</dbReference>
<evidence type="ECO:0000256" key="2">
    <source>
        <dbReference type="ARBA" id="ARBA00022475"/>
    </source>
</evidence>
<comment type="subcellular location">
    <subcellularLocation>
        <location evidence="1">Cell membrane</location>
        <topology evidence="1">Multi-pass membrane protein</topology>
    </subcellularLocation>
</comment>
<dbReference type="PaxDb" id="522772-Dacet_2129"/>
<dbReference type="Proteomes" id="UP000002012">
    <property type="component" value="Chromosome"/>
</dbReference>